<dbReference type="GO" id="GO:0004316">
    <property type="term" value="F:3-oxoacyl-[acyl-carrier-protein] reductase (NADPH) activity"/>
    <property type="evidence" value="ECO:0007669"/>
    <property type="project" value="UniProtKB-EC"/>
</dbReference>
<dbReference type="PANTHER" id="PTHR42879:SF2">
    <property type="entry name" value="3-OXOACYL-[ACYL-CARRIER-PROTEIN] REDUCTASE FABG"/>
    <property type="match status" value="1"/>
</dbReference>
<accession>A0A6S7BA12</accession>
<comment type="similarity">
    <text evidence="1">Belongs to the short-chain dehydrogenases/reductases (SDR) family.</text>
</comment>
<dbReference type="PANTHER" id="PTHR42879">
    <property type="entry name" value="3-OXOACYL-(ACYL-CARRIER-PROTEIN) REDUCTASE"/>
    <property type="match status" value="1"/>
</dbReference>
<organism evidence="4 5">
    <name type="scientific">Pararobbsia alpina</name>
    <dbReference type="NCBI Taxonomy" id="621374"/>
    <lineage>
        <taxon>Bacteria</taxon>
        <taxon>Pseudomonadati</taxon>
        <taxon>Pseudomonadota</taxon>
        <taxon>Betaproteobacteria</taxon>
        <taxon>Burkholderiales</taxon>
        <taxon>Burkholderiaceae</taxon>
        <taxon>Pararobbsia</taxon>
    </lineage>
</organism>
<dbReference type="EC" id="1.1.1.100" evidence="4"/>
<protein>
    <submittedName>
        <fullName evidence="4">3-oxoacyl-[acyl-carrier-protein] reductase FabG</fullName>
        <ecNumber evidence="4">1.1.1.100</ecNumber>
    </submittedName>
</protein>
<sequence length="241" mass="25444">MTRRVLVTGANRGIGRAIAYRLAADGFAVTVHCRQGRSEADSVASAIAMQGGVARVVQFDVRDRADCRMQLLADLEQNGPYYGIVCNAGVTRDAAFPALSEEDWDVVLETGLDGFYNVVHPLTMPMVRARKGGRIVTIASVSGVMGNRGQVNYSAAKAGLIGATKALAAELASRSITVNCVAPGLIDTGMLDEMPLDQALKMVPMNRVGRPDEVASVVGFLMSDAASYVTRQVIGVNGGII</sequence>
<dbReference type="NCBIfam" id="NF004200">
    <property type="entry name" value="PRK05653.1-5"/>
    <property type="match status" value="1"/>
</dbReference>
<name>A0A6S7BA12_9BURK</name>
<dbReference type="AlphaFoldDB" id="A0A6S7BA12"/>
<dbReference type="NCBIfam" id="NF009466">
    <property type="entry name" value="PRK12826.1-2"/>
    <property type="match status" value="1"/>
</dbReference>
<feature type="domain" description="Ketoreductase" evidence="3">
    <location>
        <begin position="3"/>
        <end position="194"/>
    </location>
</feature>
<evidence type="ECO:0000259" key="3">
    <source>
        <dbReference type="SMART" id="SM00822"/>
    </source>
</evidence>
<proteinExistence type="inferred from homology"/>
<dbReference type="Proteomes" id="UP000494115">
    <property type="component" value="Unassembled WGS sequence"/>
</dbReference>
<dbReference type="SUPFAM" id="SSF51735">
    <property type="entry name" value="NAD(P)-binding Rossmann-fold domains"/>
    <property type="match status" value="1"/>
</dbReference>
<dbReference type="InterPro" id="IPR036291">
    <property type="entry name" value="NAD(P)-bd_dom_sf"/>
</dbReference>
<evidence type="ECO:0000313" key="5">
    <source>
        <dbReference type="Proteomes" id="UP000494115"/>
    </source>
</evidence>
<dbReference type="RefSeq" id="WP_175105624.1">
    <property type="nucleotide sequence ID" value="NZ_CADIKM010000013.1"/>
</dbReference>
<dbReference type="EMBL" id="CADIKM010000013">
    <property type="protein sequence ID" value="CAB3791022.1"/>
    <property type="molecule type" value="Genomic_DNA"/>
</dbReference>
<evidence type="ECO:0000313" key="4">
    <source>
        <dbReference type="EMBL" id="CAB3791022.1"/>
    </source>
</evidence>
<dbReference type="InterPro" id="IPR002347">
    <property type="entry name" value="SDR_fam"/>
</dbReference>
<dbReference type="Pfam" id="PF13561">
    <property type="entry name" value="adh_short_C2"/>
    <property type="match status" value="1"/>
</dbReference>
<gene>
    <name evidence="4" type="primary">fabG_9</name>
    <name evidence="4" type="ORF">LMG28138_03092</name>
</gene>
<reference evidence="4 5" key="1">
    <citation type="submission" date="2020-04" db="EMBL/GenBank/DDBJ databases">
        <authorList>
            <person name="De Canck E."/>
        </authorList>
    </citation>
    <scope>NUCLEOTIDE SEQUENCE [LARGE SCALE GENOMIC DNA]</scope>
    <source>
        <strain evidence="4 5">LMG 28138</strain>
    </source>
</reference>
<dbReference type="InterPro" id="IPR050259">
    <property type="entry name" value="SDR"/>
</dbReference>
<evidence type="ECO:0000256" key="1">
    <source>
        <dbReference type="ARBA" id="ARBA00006484"/>
    </source>
</evidence>
<keyword evidence="2 4" id="KW-0560">Oxidoreductase</keyword>
<dbReference type="PRINTS" id="PR00080">
    <property type="entry name" value="SDRFAMILY"/>
</dbReference>
<dbReference type="PRINTS" id="PR00081">
    <property type="entry name" value="GDHRDH"/>
</dbReference>
<dbReference type="FunFam" id="3.40.50.720:FF:000173">
    <property type="entry name" value="3-oxoacyl-[acyl-carrier protein] reductase"/>
    <property type="match status" value="1"/>
</dbReference>
<dbReference type="Gene3D" id="3.40.50.720">
    <property type="entry name" value="NAD(P)-binding Rossmann-like Domain"/>
    <property type="match status" value="1"/>
</dbReference>
<evidence type="ECO:0000256" key="2">
    <source>
        <dbReference type="ARBA" id="ARBA00023002"/>
    </source>
</evidence>
<dbReference type="InterPro" id="IPR011285">
    <property type="entry name" value="FabG-rel"/>
</dbReference>
<keyword evidence="5" id="KW-1185">Reference proteome</keyword>
<dbReference type="NCBIfam" id="TIGR01831">
    <property type="entry name" value="fabG_rel"/>
    <property type="match status" value="1"/>
</dbReference>
<dbReference type="SMART" id="SM00822">
    <property type="entry name" value="PKS_KR"/>
    <property type="match status" value="1"/>
</dbReference>
<dbReference type="InterPro" id="IPR057326">
    <property type="entry name" value="KR_dom"/>
</dbReference>